<accession>A0ABC8U7P2</accession>
<evidence type="ECO:0000259" key="2">
    <source>
        <dbReference type="PROSITE" id="PS50089"/>
    </source>
</evidence>
<dbReference type="EMBL" id="CAUOFW020002903">
    <property type="protein sequence ID" value="CAK9156720.1"/>
    <property type="molecule type" value="Genomic_DNA"/>
</dbReference>
<keyword evidence="1" id="KW-0479">Metal-binding</keyword>
<dbReference type="PROSITE" id="PS50089">
    <property type="entry name" value="ZF_RING_2"/>
    <property type="match status" value="1"/>
</dbReference>
<evidence type="ECO:0000313" key="3">
    <source>
        <dbReference type="EMBL" id="CAK9156720.1"/>
    </source>
</evidence>
<evidence type="ECO:0000313" key="4">
    <source>
        <dbReference type="EMBL" id="CAK9177789.1"/>
    </source>
</evidence>
<reference evidence="4 5" key="1">
    <citation type="submission" date="2024-02" db="EMBL/GenBank/DDBJ databases">
        <authorList>
            <person name="Vignale AGUSTIN F."/>
            <person name="Sosa J E."/>
            <person name="Modenutti C."/>
        </authorList>
    </citation>
    <scope>NUCLEOTIDE SEQUENCE [LARGE SCALE GENOMIC DNA]</scope>
</reference>
<sequence>MVGGNNTFGKTICSICYEDLKPLVEDLQSISICGHVFHELCLQQWFEYCTNGKKKNCPVCKQTCSEVNVGRLYFQSVGDTNDPSTLSQKPRDCEENPEELRREVKRLEGKVSGLSLALESQQKEFNDVSEEVVDFFIICLVAQTIREKERKLI</sequence>
<proteinExistence type="predicted"/>
<dbReference type="SUPFAM" id="SSF57850">
    <property type="entry name" value="RING/U-box"/>
    <property type="match status" value="1"/>
</dbReference>
<dbReference type="PANTHER" id="PTHR47344:SF1">
    <property type="entry name" value="RING ZINC FINGER PROTEIN-RELATED"/>
    <property type="match status" value="1"/>
</dbReference>
<evidence type="ECO:0000256" key="1">
    <source>
        <dbReference type="PROSITE-ProRule" id="PRU00175"/>
    </source>
</evidence>
<dbReference type="GO" id="GO:0008270">
    <property type="term" value="F:zinc ion binding"/>
    <property type="evidence" value="ECO:0007669"/>
    <property type="project" value="UniProtKB-KW"/>
</dbReference>
<keyword evidence="1" id="KW-0862">Zinc</keyword>
<comment type="caution">
    <text evidence="4">The sequence shown here is derived from an EMBL/GenBank/DDBJ whole genome shotgun (WGS) entry which is preliminary data.</text>
</comment>
<dbReference type="InterPro" id="IPR001841">
    <property type="entry name" value="Znf_RING"/>
</dbReference>
<dbReference type="EMBL" id="CAUOFW020007168">
    <property type="protein sequence ID" value="CAK9177789.1"/>
    <property type="molecule type" value="Genomic_DNA"/>
</dbReference>
<gene>
    <name evidence="3" type="ORF">ILEXP_LOCUS25272</name>
    <name evidence="4" type="ORF">ILEXP_LOCUS47711</name>
</gene>
<dbReference type="InterPro" id="IPR013083">
    <property type="entry name" value="Znf_RING/FYVE/PHD"/>
</dbReference>
<dbReference type="AlphaFoldDB" id="A0ABC8U7P2"/>
<dbReference type="Gene3D" id="3.30.40.10">
    <property type="entry name" value="Zinc/RING finger domain, C3HC4 (zinc finger)"/>
    <property type="match status" value="1"/>
</dbReference>
<dbReference type="Pfam" id="PF13639">
    <property type="entry name" value="zf-RING_2"/>
    <property type="match status" value="1"/>
</dbReference>
<feature type="domain" description="RING-type" evidence="2">
    <location>
        <begin position="13"/>
        <end position="61"/>
    </location>
</feature>
<organism evidence="4 5">
    <name type="scientific">Ilex paraguariensis</name>
    <name type="common">yerba mate</name>
    <dbReference type="NCBI Taxonomy" id="185542"/>
    <lineage>
        <taxon>Eukaryota</taxon>
        <taxon>Viridiplantae</taxon>
        <taxon>Streptophyta</taxon>
        <taxon>Embryophyta</taxon>
        <taxon>Tracheophyta</taxon>
        <taxon>Spermatophyta</taxon>
        <taxon>Magnoliopsida</taxon>
        <taxon>eudicotyledons</taxon>
        <taxon>Gunneridae</taxon>
        <taxon>Pentapetalae</taxon>
        <taxon>asterids</taxon>
        <taxon>campanulids</taxon>
        <taxon>Aquifoliales</taxon>
        <taxon>Aquifoliaceae</taxon>
        <taxon>Ilex</taxon>
    </lineage>
</organism>
<keyword evidence="5" id="KW-1185">Reference proteome</keyword>
<dbReference type="PANTHER" id="PTHR47344">
    <property type="entry name" value="RING ZINC FINGER PROTEIN-RELATED"/>
    <property type="match status" value="1"/>
</dbReference>
<protein>
    <recommendedName>
        <fullName evidence="2">RING-type domain-containing protein</fullName>
    </recommendedName>
</protein>
<dbReference type="SMART" id="SM00184">
    <property type="entry name" value="RING"/>
    <property type="match status" value="1"/>
</dbReference>
<evidence type="ECO:0000313" key="5">
    <source>
        <dbReference type="Proteomes" id="UP001642360"/>
    </source>
</evidence>
<dbReference type="CDD" id="cd16448">
    <property type="entry name" value="RING-H2"/>
    <property type="match status" value="1"/>
</dbReference>
<keyword evidence="1" id="KW-0863">Zinc-finger</keyword>
<name>A0ABC8U7P2_9AQUA</name>
<dbReference type="Proteomes" id="UP001642360">
    <property type="component" value="Unassembled WGS sequence"/>
</dbReference>